<keyword evidence="1" id="KW-0732">Signal</keyword>
<dbReference type="Proteomes" id="UP000004080">
    <property type="component" value="Unassembled WGS sequence"/>
</dbReference>
<dbReference type="InterPro" id="IPR028994">
    <property type="entry name" value="Integrin_alpha_N"/>
</dbReference>
<feature type="signal peptide" evidence="1">
    <location>
        <begin position="1"/>
        <end position="20"/>
    </location>
</feature>
<reference evidence="2 3" key="1">
    <citation type="journal article" date="2012" name="J. Bacteriol.">
        <title>Genome of Bacillus macauensis ZFHKF-1, a Long-Chain-Forming Bacterium.</title>
        <authorList>
            <person name="Cai L."/>
            <person name="Zhang T."/>
        </authorList>
    </citation>
    <scope>NUCLEOTIDE SEQUENCE [LARGE SCALE GENOMIC DNA]</scope>
    <source>
        <strain evidence="2 3">ZFHKF-1</strain>
    </source>
</reference>
<accession>I8AJM3</accession>
<protein>
    <recommendedName>
        <fullName evidence="4">FG-GAP repeat-containing protein</fullName>
    </recommendedName>
</protein>
<dbReference type="SUPFAM" id="SSF69318">
    <property type="entry name" value="Integrin alpha N-terminal domain"/>
    <property type="match status" value="1"/>
</dbReference>
<keyword evidence="3" id="KW-1185">Reference proteome</keyword>
<dbReference type="PATRIC" id="fig|1196324.3.peg.1613"/>
<evidence type="ECO:0008006" key="4">
    <source>
        <dbReference type="Google" id="ProtNLM"/>
    </source>
</evidence>
<evidence type="ECO:0000313" key="3">
    <source>
        <dbReference type="Proteomes" id="UP000004080"/>
    </source>
</evidence>
<dbReference type="OrthoDB" id="1653343at2"/>
<proteinExistence type="predicted"/>
<feature type="chain" id="PRO_5039110563" description="FG-GAP repeat-containing protein" evidence="1">
    <location>
        <begin position="21"/>
        <end position="238"/>
    </location>
</feature>
<dbReference type="EMBL" id="AKKV01000024">
    <property type="protein sequence ID" value="EIT85734.1"/>
    <property type="molecule type" value="Genomic_DNA"/>
</dbReference>
<dbReference type="eggNOG" id="ENOG5032UM5">
    <property type="taxonomic scope" value="Bacteria"/>
</dbReference>
<gene>
    <name evidence="2" type="ORF">A374_07864</name>
</gene>
<evidence type="ECO:0000313" key="2">
    <source>
        <dbReference type="EMBL" id="EIT85734.1"/>
    </source>
</evidence>
<sequence>MKFKTILTLLTMIICSMLLATPSGYSQLHSSPRVLLKKTIEITGDKYEDQIVILQPHNGILKVMFRDGFLNRSDQLSIHAESIDVIRFVDFTGDHLPELFLTTKTKDQKKSYHVVSGQGHRLTSLPIPLTLQLSGRFLDGYRAVVLNENTGVLTTVNLAHKKTNYEQAAIYKQGKLIKPIKLSSTSPTLIPMDLDGDGIFELQSKQQVTASNQTIAYSTSQWKMEDAGWRLLSSSVHK</sequence>
<dbReference type="RefSeq" id="WP_007201666.1">
    <property type="nucleotide sequence ID" value="NZ_AKKV01000024.1"/>
</dbReference>
<dbReference type="STRING" id="1196324.A374_07864"/>
<evidence type="ECO:0000256" key="1">
    <source>
        <dbReference type="SAM" id="SignalP"/>
    </source>
</evidence>
<organism evidence="2 3">
    <name type="scientific">Fictibacillus macauensis ZFHKF-1</name>
    <dbReference type="NCBI Taxonomy" id="1196324"/>
    <lineage>
        <taxon>Bacteria</taxon>
        <taxon>Bacillati</taxon>
        <taxon>Bacillota</taxon>
        <taxon>Bacilli</taxon>
        <taxon>Bacillales</taxon>
        <taxon>Fictibacillaceae</taxon>
        <taxon>Fictibacillus</taxon>
    </lineage>
</organism>
<dbReference type="AlphaFoldDB" id="I8AJM3"/>
<name>I8AJM3_9BACL</name>
<comment type="caution">
    <text evidence="2">The sequence shown here is derived from an EMBL/GenBank/DDBJ whole genome shotgun (WGS) entry which is preliminary data.</text>
</comment>